<keyword evidence="3" id="KW-1185">Reference proteome</keyword>
<dbReference type="AlphaFoldDB" id="A0A6G6Y649"/>
<keyword evidence="1" id="KW-0732">Signal</keyword>
<sequence>MKSLIITFAAISLAACGSSPSGSPNEQAASSVGTTLIYDIPSMVGMSKEAIDVQWGEPNCPPKNSCEYGDKLTVYFVEGRAANFTLPPVDDVRAYGFSVGAPSFENTGVTRWNVDIGGLGAEISSFEDNFVYVSTVNPSEVPTSW</sequence>
<evidence type="ECO:0000313" key="3">
    <source>
        <dbReference type="Proteomes" id="UP000501568"/>
    </source>
</evidence>
<protein>
    <submittedName>
        <fullName evidence="2">Uncharacterized protein</fullName>
    </submittedName>
</protein>
<evidence type="ECO:0000256" key="1">
    <source>
        <dbReference type="SAM" id="SignalP"/>
    </source>
</evidence>
<reference evidence="2 3" key="1">
    <citation type="submission" date="2020-02" db="EMBL/GenBank/DDBJ databases">
        <authorList>
            <person name="Zheng R.K."/>
            <person name="Sun C.M."/>
        </authorList>
    </citation>
    <scope>NUCLEOTIDE SEQUENCE [LARGE SCALE GENOMIC DNA]</scope>
    <source>
        <strain evidence="3">zrk23</strain>
    </source>
</reference>
<dbReference type="EMBL" id="CP049109">
    <property type="protein sequence ID" value="QIG80198.1"/>
    <property type="molecule type" value="Genomic_DNA"/>
</dbReference>
<feature type="signal peptide" evidence="1">
    <location>
        <begin position="1"/>
        <end position="17"/>
    </location>
</feature>
<feature type="chain" id="PRO_5026057673" evidence="1">
    <location>
        <begin position="18"/>
        <end position="145"/>
    </location>
</feature>
<dbReference type="PROSITE" id="PS51257">
    <property type="entry name" value="PROKAR_LIPOPROTEIN"/>
    <property type="match status" value="1"/>
</dbReference>
<dbReference type="RefSeq" id="WP_165327202.1">
    <property type="nucleotide sequence ID" value="NZ_CP049109.1"/>
</dbReference>
<evidence type="ECO:0000313" key="2">
    <source>
        <dbReference type="EMBL" id="QIG80198.1"/>
    </source>
</evidence>
<name>A0A6G6Y649_9SPHN</name>
<gene>
    <name evidence="2" type="ORF">G5C33_10675</name>
</gene>
<organism evidence="2 3">
    <name type="scientific">Stakelama tenebrarum</name>
    <dbReference type="NCBI Taxonomy" id="2711215"/>
    <lineage>
        <taxon>Bacteria</taxon>
        <taxon>Pseudomonadati</taxon>
        <taxon>Pseudomonadota</taxon>
        <taxon>Alphaproteobacteria</taxon>
        <taxon>Sphingomonadales</taxon>
        <taxon>Sphingomonadaceae</taxon>
        <taxon>Stakelama</taxon>
    </lineage>
</organism>
<dbReference type="Proteomes" id="UP000501568">
    <property type="component" value="Chromosome"/>
</dbReference>
<proteinExistence type="predicted"/>
<dbReference type="KEGG" id="spzr:G5C33_10675"/>
<accession>A0A6G6Y649</accession>